<dbReference type="SMART" id="SM00448">
    <property type="entry name" value="REC"/>
    <property type="match status" value="1"/>
</dbReference>
<protein>
    <submittedName>
        <fullName evidence="9">Response regulator</fullName>
    </submittedName>
</protein>
<dbReference type="AlphaFoldDB" id="A0A401FZ98"/>
<dbReference type="FunFam" id="3.40.50.2300:FF:000001">
    <property type="entry name" value="DNA-binding response regulator PhoB"/>
    <property type="match status" value="1"/>
</dbReference>
<gene>
    <name evidence="9" type="ORF">DENIS_3257</name>
</gene>
<evidence type="ECO:0000256" key="7">
    <source>
        <dbReference type="SAM" id="Coils"/>
    </source>
</evidence>
<evidence type="ECO:0000313" key="9">
    <source>
        <dbReference type="EMBL" id="GBC62288.1"/>
    </source>
</evidence>
<evidence type="ECO:0000259" key="8">
    <source>
        <dbReference type="PROSITE" id="PS50110"/>
    </source>
</evidence>
<evidence type="ECO:0000256" key="4">
    <source>
        <dbReference type="ARBA" id="ARBA00023125"/>
    </source>
</evidence>
<organism evidence="9 10">
    <name type="scientific">Desulfonema ishimotonii</name>
    <dbReference type="NCBI Taxonomy" id="45657"/>
    <lineage>
        <taxon>Bacteria</taxon>
        <taxon>Pseudomonadati</taxon>
        <taxon>Thermodesulfobacteriota</taxon>
        <taxon>Desulfobacteria</taxon>
        <taxon>Desulfobacterales</taxon>
        <taxon>Desulfococcaceae</taxon>
        <taxon>Desulfonema</taxon>
    </lineage>
</organism>
<feature type="domain" description="Response regulatory" evidence="8">
    <location>
        <begin position="7"/>
        <end position="123"/>
    </location>
</feature>
<dbReference type="SUPFAM" id="SSF52172">
    <property type="entry name" value="CheY-like"/>
    <property type="match status" value="1"/>
</dbReference>
<dbReference type="PROSITE" id="PS50110">
    <property type="entry name" value="RESPONSE_REGULATORY"/>
    <property type="match status" value="1"/>
</dbReference>
<dbReference type="Proteomes" id="UP000288096">
    <property type="component" value="Unassembled WGS sequence"/>
</dbReference>
<dbReference type="InterPro" id="IPR011006">
    <property type="entry name" value="CheY-like_superfamily"/>
</dbReference>
<dbReference type="OrthoDB" id="9788090at2"/>
<keyword evidence="5" id="KW-0804">Transcription</keyword>
<feature type="modified residue" description="4-aspartylphosphate" evidence="6">
    <location>
        <position position="58"/>
    </location>
</feature>
<evidence type="ECO:0000256" key="2">
    <source>
        <dbReference type="ARBA" id="ARBA00023012"/>
    </source>
</evidence>
<name>A0A401FZ98_9BACT</name>
<evidence type="ECO:0000256" key="5">
    <source>
        <dbReference type="ARBA" id="ARBA00023163"/>
    </source>
</evidence>
<dbReference type="Pfam" id="PF00072">
    <property type="entry name" value="Response_reg"/>
    <property type="match status" value="1"/>
</dbReference>
<keyword evidence="1 6" id="KW-0597">Phosphoprotein</keyword>
<keyword evidence="2" id="KW-0902">Two-component regulatory system</keyword>
<dbReference type="GO" id="GO:0006355">
    <property type="term" value="P:regulation of DNA-templated transcription"/>
    <property type="evidence" value="ECO:0007669"/>
    <property type="project" value="TreeGrafter"/>
</dbReference>
<keyword evidence="7" id="KW-0175">Coiled coil</keyword>
<keyword evidence="3" id="KW-0805">Transcription regulation</keyword>
<accession>A0A401FZ98</accession>
<dbReference type="GO" id="GO:0000156">
    <property type="term" value="F:phosphorelay response regulator activity"/>
    <property type="evidence" value="ECO:0007669"/>
    <property type="project" value="TreeGrafter"/>
</dbReference>
<dbReference type="PANTHER" id="PTHR48111">
    <property type="entry name" value="REGULATOR OF RPOS"/>
    <property type="match status" value="1"/>
</dbReference>
<keyword evidence="4" id="KW-0238">DNA-binding</keyword>
<dbReference type="InterPro" id="IPR039420">
    <property type="entry name" value="WalR-like"/>
</dbReference>
<proteinExistence type="predicted"/>
<dbReference type="Gene3D" id="3.40.50.2300">
    <property type="match status" value="1"/>
</dbReference>
<feature type="coiled-coil region" evidence="7">
    <location>
        <begin position="112"/>
        <end position="139"/>
    </location>
</feature>
<reference evidence="10" key="1">
    <citation type="submission" date="2017-11" db="EMBL/GenBank/DDBJ databases">
        <authorList>
            <person name="Watanabe M."/>
            <person name="Kojima H."/>
        </authorList>
    </citation>
    <scope>NUCLEOTIDE SEQUENCE [LARGE SCALE GENOMIC DNA]</scope>
    <source>
        <strain evidence="10">Tokyo 01</strain>
    </source>
</reference>
<keyword evidence="10" id="KW-1185">Reference proteome</keyword>
<dbReference type="RefSeq" id="WP_124329472.1">
    <property type="nucleotide sequence ID" value="NZ_BEXT01000001.1"/>
</dbReference>
<reference evidence="10" key="2">
    <citation type="submission" date="2019-01" db="EMBL/GenBank/DDBJ databases">
        <title>Genome sequence of Desulfonema ishimotonii strain Tokyo 01.</title>
        <authorList>
            <person name="Fukui M."/>
        </authorList>
    </citation>
    <scope>NUCLEOTIDE SEQUENCE [LARGE SCALE GENOMIC DNA]</scope>
    <source>
        <strain evidence="10">Tokyo 01</strain>
    </source>
</reference>
<sequence>MIKIPTRILIVDDEEDFVEMLSLRLQETGEKVTQAYNGRECLDILGKESDKIDVVILDIRMPGMDGIQVLKEIRQRFPLVEVIMLTGHGTTESAVEGMRLGAYDYLLKPADFEELSQKLEGARKRRDEQVDRIREAEAKLLVRRTGGT</sequence>
<dbReference type="GO" id="GO:0005829">
    <property type="term" value="C:cytosol"/>
    <property type="evidence" value="ECO:0007669"/>
    <property type="project" value="TreeGrafter"/>
</dbReference>
<evidence type="ECO:0000256" key="1">
    <source>
        <dbReference type="ARBA" id="ARBA00022553"/>
    </source>
</evidence>
<evidence type="ECO:0000256" key="3">
    <source>
        <dbReference type="ARBA" id="ARBA00023015"/>
    </source>
</evidence>
<comment type="caution">
    <text evidence="9">The sequence shown here is derived from an EMBL/GenBank/DDBJ whole genome shotgun (WGS) entry which is preliminary data.</text>
</comment>
<dbReference type="PANTHER" id="PTHR48111:SF40">
    <property type="entry name" value="PHOSPHATE REGULON TRANSCRIPTIONAL REGULATORY PROTEIN PHOB"/>
    <property type="match status" value="1"/>
</dbReference>
<dbReference type="CDD" id="cd17536">
    <property type="entry name" value="REC_YesN-like"/>
    <property type="match status" value="1"/>
</dbReference>
<dbReference type="GO" id="GO:0032993">
    <property type="term" value="C:protein-DNA complex"/>
    <property type="evidence" value="ECO:0007669"/>
    <property type="project" value="TreeGrafter"/>
</dbReference>
<dbReference type="EMBL" id="BEXT01000001">
    <property type="protein sequence ID" value="GBC62288.1"/>
    <property type="molecule type" value="Genomic_DNA"/>
</dbReference>
<evidence type="ECO:0000256" key="6">
    <source>
        <dbReference type="PROSITE-ProRule" id="PRU00169"/>
    </source>
</evidence>
<dbReference type="GO" id="GO:0000976">
    <property type="term" value="F:transcription cis-regulatory region binding"/>
    <property type="evidence" value="ECO:0007669"/>
    <property type="project" value="TreeGrafter"/>
</dbReference>
<evidence type="ECO:0000313" key="10">
    <source>
        <dbReference type="Proteomes" id="UP000288096"/>
    </source>
</evidence>
<dbReference type="InterPro" id="IPR001789">
    <property type="entry name" value="Sig_transdc_resp-reg_receiver"/>
</dbReference>